<proteinExistence type="predicted"/>
<feature type="domain" description="Transcriptional regulator DauR-like HTH" evidence="2">
    <location>
        <begin position="151"/>
        <end position="210"/>
    </location>
</feature>
<dbReference type="PANTHER" id="PTHR35568:SF1">
    <property type="entry name" value="TRANSCRIPTIONAL REGULATOR DAUR"/>
    <property type="match status" value="1"/>
</dbReference>
<accession>A0ABY8C509</accession>
<sequence>MTDQELLDCYARFLPFLSKVMGEGVEIALHDARCMQQSLIAIENSLSGRKVGDPITDLALNFYERFNKTDKPFILDYIGRDHNNIFLDSTYFIRNDAGEIIGFLCINKDMKAQKKLEQALNGLLAAFNLKQPELSLYEESLKSQVDRLLVERVDQAVQKYQKGKEQLDTSDKVAILKELKEAGLLDMKNAVNEVAELLHVSPPTVYRYLKQC</sequence>
<evidence type="ECO:0000259" key="2">
    <source>
        <dbReference type="Pfam" id="PF13309"/>
    </source>
</evidence>
<evidence type="ECO:0000313" key="3">
    <source>
        <dbReference type="EMBL" id="WEG35783.1"/>
    </source>
</evidence>
<reference evidence="3 4" key="1">
    <citation type="submission" date="2023-02" db="EMBL/GenBank/DDBJ databases">
        <title>Novel Oscillospiraceae bacterial genomes.</title>
        <authorList>
            <person name="Srinivasan S."/>
            <person name="Austin M.N."/>
            <person name="Fiedler T.L."/>
            <person name="Strenk S.M."/>
            <person name="Agnew K.J."/>
            <person name="Nagana Gowda G.A."/>
            <person name="Raftery D."/>
            <person name="Beamer M.A."/>
            <person name="Achilles S.L."/>
            <person name="Wiesenfeld H.C."/>
            <person name="Fredricks D.N."/>
            <person name="Hillier S.L."/>
        </authorList>
    </citation>
    <scope>NUCLEOTIDE SEQUENCE [LARGE SCALE GENOMIC DNA]</scope>
    <source>
        <strain evidence="3 4">CHIC02 1186E3-8</strain>
    </source>
</reference>
<evidence type="ECO:0000259" key="1">
    <source>
        <dbReference type="Pfam" id="PF08348"/>
    </source>
</evidence>
<dbReference type="RefSeq" id="WP_315571885.1">
    <property type="nucleotide sequence ID" value="NZ_CP118868.1"/>
</dbReference>
<name>A0ABY8C509_9FIRM</name>
<gene>
    <name evidence="3" type="ORF">PYS61_01065</name>
</gene>
<dbReference type="InterPro" id="IPR039446">
    <property type="entry name" value="DauR-like"/>
</dbReference>
<dbReference type="EMBL" id="CP118868">
    <property type="protein sequence ID" value="WEG35783.1"/>
    <property type="molecule type" value="Genomic_DNA"/>
</dbReference>
<dbReference type="Gene3D" id="3.30.450.20">
    <property type="entry name" value="PAS domain"/>
    <property type="match status" value="1"/>
</dbReference>
<dbReference type="Pfam" id="PF13309">
    <property type="entry name" value="HTH_22"/>
    <property type="match status" value="1"/>
</dbReference>
<dbReference type="Pfam" id="PF08348">
    <property type="entry name" value="PAS_6"/>
    <property type="match status" value="1"/>
</dbReference>
<feature type="domain" description="YheO-like" evidence="1">
    <location>
        <begin position="7"/>
        <end position="117"/>
    </location>
</feature>
<dbReference type="InterPro" id="IPR039445">
    <property type="entry name" value="DauR-like_HTH"/>
</dbReference>
<dbReference type="InterPro" id="IPR013559">
    <property type="entry name" value="YheO"/>
</dbReference>
<dbReference type="Proteomes" id="UP001220478">
    <property type="component" value="Chromosome"/>
</dbReference>
<dbReference type="PANTHER" id="PTHR35568">
    <property type="entry name" value="TRANSCRIPTIONAL REGULATOR DAUR"/>
    <property type="match status" value="1"/>
</dbReference>
<protein>
    <submittedName>
        <fullName evidence="3">PAS domain-containing protein</fullName>
    </submittedName>
</protein>
<keyword evidence="4" id="KW-1185">Reference proteome</keyword>
<evidence type="ECO:0000313" key="4">
    <source>
        <dbReference type="Proteomes" id="UP001220478"/>
    </source>
</evidence>
<organism evidence="3 4">
    <name type="scientific">Amygdalobacter indicium</name>
    <dbReference type="NCBI Taxonomy" id="3029272"/>
    <lineage>
        <taxon>Bacteria</taxon>
        <taxon>Bacillati</taxon>
        <taxon>Bacillota</taxon>
        <taxon>Clostridia</taxon>
        <taxon>Eubacteriales</taxon>
        <taxon>Oscillospiraceae</taxon>
        <taxon>Amygdalobacter</taxon>
    </lineage>
</organism>